<dbReference type="InterPro" id="IPR026334">
    <property type="entry name" value="FxSxx-COOH"/>
</dbReference>
<protein>
    <submittedName>
        <fullName evidence="2">FxSxx-COOH cyclophane-containing RiPP peptide</fullName>
    </submittedName>
</protein>
<evidence type="ECO:0000313" key="2">
    <source>
        <dbReference type="EMBL" id="MFC5754387.1"/>
    </source>
</evidence>
<gene>
    <name evidence="2" type="primary">fxsA</name>
    <name evidence="2" type="ORF">ACFPZN_52995</name>
</gene>
<keyword evidence="3" id="KW-1185">Reference proteome</keyword>
<evidence type="ECO:0000313" key="3">
    <source>
        <dbReference type="Proteomes" id="UP001596074"/>
    </source>
</evidence>
<sequence>MPDTGADSPDQLLDVSAIPLHTLDDLGETVLARALHRIFVSLDTNSPEGVAGFESALADDGQEIGMTGSGRDPDQG</sequence>
<comment type="caution">
    <text evidence="2">The sequence shown here is derived from an EMBL/GenBank/DDBJ whole genome shotgun (WGS) entry which is preliminary data.</text>
</comment>
<reference evidence="3" key="1">
    <citation type="journal article" date="2019" name="Int. J. Syst. Evol. Microbiol.">
        <title>The Global Catalogue of Microorganisms (GCM) 10K type strain sequencing project: providing services to taxonomists for standard genome sequencing and annotation.</title>
        <authorList>
            <consortium name="The Broad Institute Genomics Platform"/>
            <consortium name="The Broad Institute Genome Sequencing Center for Infectious Disease"/>
            <person name="Wu L."/>
            <person name="Ma J."/>
        </authorList>
    </citation>
    <scope>NUCLEOTIDE SEQUENCE [LARGE SCALE GENOMIC DNA]</scope>
    <source>
        <strain evidence="3">KCTC 42087</strain>
    </source>
</reference>
<dbReference type="EMBL" id="JBHSON010000151">
    <property type="protein sequence ID" value="MFC5754387.1"/>
    <property type="molecule type" value="Genomic_DNA"/>
</dbReference>
<dbReference type="RefSeq" id="WP_378292427.1">
    <property type="nucleotide sequence ID" value="NZ_JBHSON010000151.1"/>
</dbReference>
<dbReference type="Proteomes" id="UP001596074">
    <property type="component" value="Unassembled WGS sequence"/>
</dbReference>
<feature type="region of interest" description="Disordered" evidence="1">
    <location>
        <begin position="49"/>
        <end position="76"/>
    </location>
</feature>
<accession>A0ABW1AIN9</accession>
<dbReference type="NCBIfam" id="TIGR04268">
    <property type="entry name" value="FxSxx-COOH"/>
    <property type="match status" value="1"/>
</dbReference>
<organism evidence="2 3">
    <name type="scientific">Actinomadura rugatobispora</name>
    <dbReference type="NCBI Taxonomy" id="1994"/>
    <lineage>
        <taxon>Bacteria</taxon>
        <taxon>Bacillati</taxon>
        <taxon>Actinomycetota</taxon>
        <taxon>Actinomycetes</taxon>
        <taxon>Streptosporangiales</taxon>
        <taxon>Thermomonosporaceae</taxon>
        <taxon>Actinomadura</taxon>
    </lineage>
</organism>
<evidence type="ECO:0000256" key="1">
    <source>
        <dbReference type="SAM" id="MobiDB-lite"/>
    </source>
</evidence>
<name>A0ABW1AIN9_9ACTN</name>
<proteinExistence type="predicted"/>